<dbReference type="GO" id="GO:0000785">
    <property type="term" value="C:chromatin"/>
    <property type="evidence" value="ECO:0007669"/>
    <property type="project" value="TreeGrafter"/>
</dbReference>
<accession>A0A6A6VJ54</accession>
<name>A0A6A6VJ54_9PLEO</name>
<feature type="compositionally biased region" description="Low complexity" evidence="3">
    <location>
        <begin position="415"/>
        <end position="433"/>
    </location>
</feature>
<feature type="region of interest" description="Disordered" evidence="3">
    <location>
        <begin position="595"/>
        <end position="621"/>
    </location>
</feature>
<dbReference type="OrthoDB" id="784962at2759"/>
<feature type="compositionally biased region" description="Low complexity" evidence="3">
    <location>
        <begin position="95"/>
        <end position="113"/>
    </location>
</feature>
<dbReference type="InterPro" id="IPR001487">
    <property type="entry name" value="Bromodomain"/>
</dbReference>
<feature type="compositionally biased region" description="Basic and acidic residues" evidence="3">
    <location>
        <begin position="34"/>
        <end position="50"/>
    </location>
</feature>
<dbReference type="GO" id="GO:0006338">
    <property type="term" value="P:chromatin remodeling"/>
    <property type="evidence" value="ECO:0007669"/>
    <property type="project" value="TreeGrafter"/>
</dbReference>
<dbReference type="Gene3D" id="1.20.1270.220">
    <property type="match status" value="1"/>
</dbReference>
<dbReference type="InterPro" id="IPR050935">
    <property type="entry name" value="Bromo_chromatin_reader"/>
</dbReference>
<feature type="compositionally biased region" description="Basic residues" evidence="3">
    <location>
        <begin position="395"/>
        <end position="412"/>
    </location>
</feature>
<feature type="compositionally biased region" description="Acidic residues" evidence="3">
    <location>
        <begin position="608"/>
        <end position="619"/>
    </location>
</feature>
<dbReference type="CDD" id="cd05499">
    <property type="entry name" value="Bromo_BDF1_2_II"/>
    <property type="match status" value="1"/>
</dbReference>
<dbReference type="Pfam" id="PF17035">
    <property type="entry name" value="BET"/>
    <property type="match status" value="1"/>
</dbReference>
<sequence length="854" mass="93420">MAVMTSPAVDNITLDGKPASFAPADAMALDAEENGAHDALFDEPLPKPDFTEPDTNGNHLPTPKENGDVMSAPESISADAAVENNIVEPQPPESAAAESQPEQDPPQESQNDEGTAPNDTLDDTQVVPETQLPSKVDSSATGDAMDTSEDVPVTSAPLEEGAVQPASTAPTKPMNDLSLAQPSSPDHDHGMDDAPLSGRVRGRDEFDDDTSAPEAKRARTASEAAENTTITEAPAQPPQTNGSGVAQAPMPPPALGTAPADHPEIQTAASYKEWPSSPMTQAQNRFLLERVRNTKKIKGALAFKEPVNPEALNIPTYRDIVKNPMDLSTMEAKLRGGEYTYVIDFMRDLDLIINNSLLFNGHSHPVTQAGYNIRSYFLRGMNLLPSSDMEAPSKQSKKKAHASSAPKVKREHRAAPATVKSPTTPAASATSPQAAWPLTAEGLPLIRRDSASINDRPKREIHRPPPKDLPYNTAKPRKKKYQQELRFCESVLSEIMSKKYIKFNWCFLQPVDPVALNIPTYLKIIKKPMDFGTIEKNLKAGQYQTAKDFYNDCMLVFHNCYKFNPEGDEVNRMGHQLNEVFDKLWSEKNDWIATHAPASDAHSPGSDYSDDDEDEEEDHDPAQQKLLELQQQIQALQEETQKLLKAKRTSPAASSKKKGVKAGAPKKKHSLSVPPPPKPVKQKARAKPAPLTFAQKQEISEGIGTLSTPDLSKAVQIIRNGCPHLAGADEEEMEIDMDEIDDDTLRELFKFIKKVNGPIKTVLKDDDYDPPRPVHKAMPNKPKKNKPMGKKEQEDSIRQLEAKLEAFENKDGGSESPAGKPPAKRDVPFADDGSAEHADESSDDESSGSESEEE</sequence>
<dbReference type="PRINTS" id="PR00503">
    <property type="entry name" value="BROMODOMAIN"/>
</dbReference>
<keyword evidence="7" id="KW-1185">Reference proteome</keyword>
<evidence type="ECO:0000256" key="1">
    <source>
        <dbReference type="ARBA" id="ARBA00023117"/>
    </source>
</evidence>
<feature type="compositionally biased region" description="Basic and acidic residues" evidence="3">
    <location>
        <begin position="762"/>
        <end position="772"/>
    </location>
</feature>
<dbReference type="PROSITE" id="PS00633">
    <property type="entry name" value="BROMODOMAIN_1"/>
    <property type="match status" value="2"/>
</dbReference>
<feature type="domain" description="Bromo" evidence="4">
    <location>
        <begin position="295"/>
        <end position="367"/>
    </location>
</feature>
<evidence type="ECO:0000313" key="6">
    <source>
        <dbReference type="EMBL" id="KAF2749231.1"/>
    </source>
</evidence>
<feature type="region of interest" description="Disordered" evidence="3">
    <location>
        <begin position="448"/>
        <end position="476"/>
    </location>
</feature>
<dbReference type="Proteomes" id="UP000799440">
    <property type="component" value="Unassembled WGS sequence"/>
</dbReference>
<feature type="region of interest" description="Disordered" evidence="3">
    <location>
        <begin position="643"/>
        <end position="689"/>
    </location>
</feature>
<evidence type="ECO:0000259" key="5">
    <source>
        <dbReference type="PROSITE" id="PS51525"/>
    </source>
</evidence>
<feature type="compositionally biased region" description="Acidic residues" evidence="3">
    <location>
        <begin position="841"/>
        <end position="854"/>
    </location>
</feature>
<evidence type="ECO:0000256" key="3">
    <source>
        <dbReference type="SAM" id="MobiDB-lite"/>
    </source>
</evidence>
<feature type="domain" description="Bromo" evidence="4">
    <location>
        <begin position="499"/>
        <end position="571"/>
    </location>
</feature>
<dbReference type="PANTHER" id="PTHR22880">
    <property type="entry name" value="FALZ-RELATED BROMODOMAIN-CONTAINING PROTEINS"/>
    <property type="match status" value="1"/>
</dbReference>
<dbReference type="SUPFAM" id="SSF47370">
    <property type="entry name" value="Bromodomain"/>
    <property type="match status" value="2"/>
</dbReference>
<feature type="compositionally biased region" description="Basic and acidic residues" evidence="3">
    <location>
        <begin position="823"/>
        <end position="840"/>
    </location>
</feature>
<dbReference type="Pfam" id="PF00439">
    <property type="entry name" value="Bromodomain"/>
    <property type="match status" value="2"/>
</dbReference>
<feature type="compositionally biased region" description="Basic residues" evidence="3">
    <location>
        <begin position="655"/>
        <end position="670"/>
    </location>
</feature>
<dbReference type="PANTHER" id="PTHR22880:SF225">
    <property type="entry name" value="BROMODOMAIN-CONTAINING PROTEIN BET-1-RELATED"/>
    <property type="match status" value="1"/>
</dbReference>
<dbReference type="GO" id="GO:0005634">
    <property type="term" value="C:nucleus"/>
    <property type="evidence" value="ECO:0007669"/>
    <property type="project" value="TreeGrafter"/>
</dbReference>
<dbReference type="PROSITE" id="PS50014">
    <property type="entry name" value="BROMODOMAIN_2"/>
    <property type="match status" value="2"/>
</dbReference>
<evidence type="ECO:0000259" key="4">
    <source>
        <dbReference type="PROSITE" id="PS50014"/>
    </source>
</evidence>
<dbReference type="PROSITE" id="PS51525">
    <property type="entry name" value="NET"/>
    <property type="match status" value="1"/>
</dbReference>
<dbReference type="EMBL" id="MU006567">
    <property type="protein sequence ID" value="KAF2749231.1"/>
    <property type="molecule type" value="Genomic_DNA"/>
</dbReference>
<organism evidence="6 7">
    <name type="scientific">Sporormia fimetaria CBS 119925</name>
    <dbReference type="NCBI Taxonomy" id="1340428"/>
    <lineage>
        <taxon>Eukaryota</taxon>
        <taxon>Fungi</taxon>
        <taxon>Dikarya</taxon>
        <taxon>Ascomycota</taxon>
        <taxon>Pezizomycotina</taxon>
        <taxon>Dothideomycetes</taxon>
        <taxon>Pleosporomycetidae</taxon>
        <taxon>Pleosporales</taxon>
        <taxon>Sporormiaceae</taxon>
        <taxon>Sporormia</taxon>
    </lineage>
</organism>
<feature type="compositionally biased region" description="Polar residues" evidence="3">
    <location>
        <begin position="127"/>
        <end position="141"/>
    </location>
</feature>
<feature type="region of interest" description="Disordered" evidence="3">
    <location>
        <begin position="760"/>
        <end position="854"/>
    </location>
</feature>
<gene>
    <name evidence="6" type="ORF">M011DRAFT_457304</name>
</gene>
<dbReference type="InterPro" id="IPR038336">
    <property type="entry name" value="NET_sf"/>
</dbReference>
<dbReference type="SMART" id="SM00297">
    <property type="entry name" value="BROMO"/>
    <property type="match status" value="2"/>
</dbReference>
<dbReference type="InterPro" id="IPR018359">
    <property type="entry name" value="Bromodomain_CS"/>
</dbReference>
<keyword evidence="1 2" id="KW-0103">Bromodomain</keyword>
<dbReference type="InterPro" id="IPR036427">
    <property type="entry name" value="Bromodomain-like_sf"/>
</dbReference>
<evidence type="ECO:0000313" key="7">
    <source>
        <dbReference type="Proteomes" id="UP000799440"/>
    </source>
</evidence>
<feature type="domain" description="NET" evidence="5">
    <location>
        <begin position="681"/>
        <end position="763"/>
    </location>
</feature>
<dbReference type="InterPro" id="IPR027353">
    <property type="entry name" value="NET_dom"/>
</dbReference>
<feature type="compositionally biased region" description="Basic and acidic residues" evidence="3">
    <location>
        <begin position="789"/>
        <end position="813"/>
    </location>
</feature>
<protein>
    <submittedName>
        <fullName evidence="6">Bromodomain-containing protein</fullName>
    </submittedName>
</protein>
<reference evidence="6" key="1">
    <citation type="journal article" date="2020" name="Stud. Mycol.">
        <title>101 Dothideomycetes genomes: a test case for predicting lifestyles and emergence of pathogens.</title>
        <authorList>
            <person name="Haridas S."/>
            <person name="Albert R."/>
            <person name="Binder M."/>
            <person name="Bloem J."/>
            <person name="Labutti K."/>
            <person name="Salamov A."/>
            <person name="Andreopoulos B."/>
            <person name="Baker S."/>
            <person name="Barry K."/>
            <person name="Bills G."/>
            <person name="Bluhm B."/>
            <person name="Cannon C."/>
            <person name="Castanera R."/>
            <person name="Culley D."/>
            <person name="Daum C."/>
            <person name="Ezra D."/>
            <person name="Gonzalez J."/>
            <person name="Henrissat B."/>
            <person name="Kuo A."/>
            <person name="Liang C."/>
            <person name="Lipzen A."/>
            <person name="Lutzoni F."/>
            <person name="Magnuson J."/>
            <person name="Mondo S."/>
            <person name="Nolan M."/>
            <person name="Ohm R."/>
            <person name="Pangilinan J."/>
            <person name="Park H.-J."/>
            <person name="Ramirez L."/>
            <person name="Alfaro M."/>
            <person name="Sun H."/>
            <person name="Tritt A."/>
            <person name="Yoshinaga Y."/>
            <person name="Zwiers L.-H."/>
            <person name="Turgeon B."/>
            <person name="Goodwin S."/>
            <person name="Spatafora J."/>
            <person name="Crous P."/>
            <person name="Grigoriev I."/>
        </authorList>
    </citation>
    <scope>NUCLEOTIDE SEQUENCE</scope>
    <source>
        <strain evidence="6">CBS 119925</strain>
    </source>
</reference>
<dbReference type="AlphaFoldDB" id="A0A6A6VJ54"/>
<evidence type="ECO:0000256" key="2">
    <source>
        <dbReference type="PROSITE-ProRule" id="PRU00035"/>
    </source>
</evidence>
<dbReference type="GO" id="GO:0006355">
    <property type="term" value="P:regulation of DNA-templated transcription"/>
    <property type="evidence" value="ECO:0007669"/>
    <property type="project" value="TreeGrafter"/>
</dbReference>
<feature type="region of interest" description="Disordered" evidence="3">
    <location>
        <begin position="25"/>
        <end position="261"/>
    </location>
</feature>
<feature type="region of interest" description="Disordered" evidence="3">
    <location>
        <begin position="388"/>
        <end position="433"/>
    </location>
</feature>
<feature type="compositionally biased region" description="Basic and acidic residues" evidence="3">
    <location>
        <begin position="448"/>
        <end position="466"/>
    </location>
</feature>
<proteinExistence type="predicted"/>
<dbReference type="Gene3D" id="1.20.920.10">
    <property type="entry name" value="Bromodomain-like"/>
    <property type="match status" value="2"/>
</dbReference>